<dbReference type="PROSITE" id="PS00151">
    <property type="entry name" value="ACYLPHOSPHATASE_2"/>
    <property type="match status" value="1"/>
</dbReference>
<dbReference type="PANTHER" id="PTHR47268:SF4">
    <property type="entry name" value="ACYLPHOSPHATASE"/>
    <property type="match status" value="1"/>
</dbReference>
<evidence type="ECO:0000256" key="3">
    <source>
        <dbReference type="RuleBase" id="RU004168"/>
    </source>
</evidence>
<reference evidence="5 6" key="1">
    <citation type="submission" date="2017-04" db="EMBL/GenBank/DDBJ databases">
        <title>Novel microbial lineages endemic to geothermal iron-oxide mats fill important gaps in the evolutionary history of Archaea.</title>
        <authorList>
            <person name="Jay Z.J."/>
            <person name="Beam J.P."/>
            <person name="Dlakic M."/>
            <person name="Rusch D.B."/>
            <person name="Kozubal M.A."/>
            <person name="Inskeep W.P."/>
        </authorList>
    </citation>
    <scope>NUCLEOTIDE SEQUENCE [LARGE SCALE GENOMIC DNA]</scope>
    <source>
        <strain evidence="5">ECH_B_SAG-C16</strain>
    </source>
</reference>
<dbReference type="PROSITE" id="PS51160">
    <property type="entry name" value="ACYLPHOSPHATASE_3"/>
    <property type="match status" value="1"/>
</dbReference>
<dbReference type="PANTHER" id="PTHR47268">
    <property type="entry name" value="ACYLPHOSPHATASE"/>
    <property type="match status" value="1"/>
</dbReference>
<organism evidence="5 6">
    <name type="scientific">Candidatus Marsarchaeota G2 archaeon ECH_B_SAG-C16</name>
    <dbReference type="NCBI Taxonomy" id="1978163"/>
    <lineage>
        <taxon>Archaea</taxon>
        <taxon>Candidatus Marsarchaeota</taxon>
        <taxon>Candidatus Marsarchaeota group 2</taxon>
    </lineage>
</organism>
<keyword evidence="1 2" id="KW-0378">Hydrolase</keyword>
<feature type="active site" evidence="1">
    <location>
        <position position="24"/>
    </location>
</feature>
<comment type="similarity">
    <text evidence="3">Belongs to the acylphosphatase family.</text>
</comment>
<feature type="active site" evidence="1">
    <location>
        <position position="42"/>
    </location>
</feature>
<proteinExistence type="inferred from homology"/>
<dbReference type="PRINTS" id="PR00112">
    <property type="entry name" value="ACYLPHPHTASE"/>
</dbReference>
<dbReference type="PROSITE" id="PS00150">
    <property type="entry name" value="ACYLPHOSPHATASE_1"/>
    <property type="match status" value="1"/>
</dbReference>
<dbReference type="InterPro" id="IPR036046">
    <property type="entry name" value="Acylphosphatase-like_dom_sf"/>
</dbReference>
<gene>
    <name evidence="5" type="ORF">B9Q09_06235</name>
</gene>
<dbReference type="SUPFAM" id="SSF54975">
    <property type="entry name" value="Acylphosphatase/BLUF domain-like"/>
    <property type="match status" value="1"/>
</dbReference>
<evidence type="ECO:0000313" key="6">
    <source>
        <dbReference type="Proteomes" id="UP000240681"/>
    </source>
</evidence>
<evidence type="ECO:0000256" key="1">
    <source>
        <dbReference type="PROSITE-ProRule" id="PRU00520"/>
    </source>
</evidence>
<dbReference type="InterPro" id="IPR001792">
    <property type="entry name" value="Acylphosphatase-like_dom"/>
</dbReference>
<dbReference type="InterPro" id="IPR017968">
    <property type="entry name" value="Acylphosphatase_CS"/>
</dbReference>
<evidence type="ECO:0000313" key="5">
    <source>
        <dbReference type="EMBL" id="PSN93225.1"/>
    </source>
</evidence>
<dbReference type="Proteomes" id="UP000240681">
    <property type="component" value="Unassembled WGS sequence"/>
</dbReference>
<feature type="domain" description="Acylphosphatase-like" evidence="4">
    <location>
        <begin position="9"/>
        <end position="96"/>
    </location>
</feature>
<comment type="caution">
    <text evidence="5">The sequence shown here is derived from an EMBL/GenBank/DDBJ whole genome shotgun (WGS) entry which is preliminary data.</text>
</comment>
<evidence type="ECO:0000259" key="4">
    <source>
        <dbReference type="PROSITE" id="PS51160"/>
    </source>
</evidence>
<protein>
    <recommendedName>
        <fullName evidence="1 2">Acylphosphatase</fullName>
        <ecNumber evidence="1 2">3.6.1.7</ecNumber>
    </recommendedName>
</protein>
<sequence length="96" mass="10722">MCAHQTGRVFRIQVFGTVQGVGFRAYVRSIARELGLRGYVKNLEDGSVEIIAAGPREKVESLMNRVRSAGPPIRVTSMSVREEAKNEVYSDFIILH</sequence>
<accession>A0A2R6B3L9</accession>
<dbReference type="Pfam" id="PF00708">
    <property type="entry name" value="Acylphosphatase"/>
    <property type="match status" value="1"/>
</dbReference>
<dbReference type="AlphaFoldDB" id="A0A2R6B3L9"/>
<dbReference type="Gene3D" id="3.30.70.100">
    <property type="match status" value="1"/>
</dbReference>
<dbReference type="InterPro" id="IPR020456">
    <property type="entry name" value="Acylphosphatase"/>
</dbReference>
<dbReference type="GO" id="GO:0003998">
    <property type="term" value="F:acylphosphatase activity"/>
    <property type="evidence" value="ECO:0007669"/>
    <property type="project" value="UniProtKB-EC"/>
</dbReference>
<name>A0A2R6B3L9_9ARCH</name>
<evidence type="ECO:0000256" key="2">
    <source>
        <dbReference type="RuleBase" id="RU000553"/>
    </source>
</evidence>
<dbReference type="EMBL" id="NEXK01000114">
    <property type="protein sequence ID" value="PSN93225.1"/>
    <property type="molecule type" value="Genomic_DNA"/>
</dbReference>
<dbReference type="EC" id="3.6.1.7" evidence="1 2"/>
<comment type="catalytic activity">
    <reaction evidence="1 2">
        <text>an acyl phosphate + H2O = a carboxylate + phosphate + H(+)</text>
        <dbReference type="Rhea" id="RHEA:14965"/>
        <dbReference type="ChEBI" id="CHEBI:15377"/>
        <dbReference type="ChEBI" id="CHEBI:15378"/>
        <dbReference type="ChEBI" id="CHEBI:29067"/>
        <dbReference type="ChEBI" id="CHEBI:43474"/>
        <dbReference type="ChEBI" id="CHEBI:59918"/>
        <dbReference type="EC" id="3.6.1.7"/>
    </reaction>
</comment>